<reference evidence="1 2" key="1">
    <citation type="journal article" date="2021" name="Front. Microbiol.">
        <title>Comprehensive Comparative Genomics and Phenotyping of Methylobacterium Species.</title>
        <authorList>
            <person name="Alessa O."/>
            <person name="Ogura Y."/>
            <person name="Fujitani Y."/>
            <person name="Takami H."/>
            <person name="Hayashi T."/>
            <person name="Sahin N."/>
            <person name="Tani A."/>
        </authorList>
    </citation>
    <scope>NUCLEOTIDE SEQUENCE [LARGE SCALE GENOMIC DNA]</scope>
    <source>
        <strain evidence="1 2">DSM 23679</strain>
    </source>
</reference>
<dbReference type="Proteomes" id="UP001055117">
    <property type="component" value="Unassembled WGS sequence"/>
</dbReference>
<protein>
    <submittedName>
        <fullName evidence="1">Uncharacterized protein</fullName>
    </submittedName>
</protein>
<evidence type="ECO:0000313" key="2">
    <source>
        <dbReference type="Proteomes" id="UP001055117"/>
    </source>
</evidence>
<evidence type="ECO:0000313" key="1">
    <source>
        <dbReference type="EMBL" id="GJD43202.1"/>
    </source>
</evidence>
<organism evidence="1 2">
    <name type="scientific">Methylobacterium cerastii</name>
    <dbReference type="NCBI Taxonomy" id="932741"/>
    <lineage>
        <taxon>Bacteria</taxon>
        <taxon>Pseudomonadati</taxon>
        <taxon>Pseudomonadota</taxon>
        <taxon>Alphaproteobacteria</taxon>
        <taxon>Hyphomicrobiales</taxon>
        <taxon>Methylobacteriaceae</taxon>
        <taxon>Methylobacterium</taxon>
    </lineage>
</organism>
<name>A0ABQ4QDL1_9HYPH</name>
<proteinExistence type="predicted"/>
<dbReference type="RefSeq" id="WP_238271187.1">
    <property type="nucleotide sequence ID" value="NZ_BPQG01000010.1"/>
</dbReference>
<comment type="caution">
    <text evidence="1">The sequence shown here is derived from an EMBL/GenBank/DDBJ whole genome shotgun (WGS) entry which is preliminary data.</text>
</comment>
<gene>
    <name evidence="1" type="ORF">AFCDBAGC_1049</name>
</gene>
<keyword evidence="2" id="KW-1185">Reference proteome</keyword>
<sequence>MARTVIFDEVDPEPWKGALTPGIAALTVEWNAVQAATLTPDQQRAVNRGAHLAVFGTEPPAGEPIDFRKAFPGGVIVL</sequence>
<accession>A0ABQ4QDL1</accession>
<dbReference type="EMBL" id="BPQG01000010">
    <property type="protein sequence ID" value="GJD43202.1"/>
    <property type="molecule type" value="Genomic_DNA"/>
</dbReference>